<dbReference type="Gene3D" id="3.40.50.150">
    <property type="entry name" value="Vaccinia Virus protein VP39"/>
    <property type="match status" value="1"/>
</dbReference>
<dbReference type="EMBL" id="BJUK01000040">
    <property type="protein sequence ID" value="GEK48560.1"/>
    <property type="molecule type" value="Genomic_DNA"/>
</dbReference>
<dbReference type="Proteomes" id="UP000321275">
    <property type="component" value="Unassembled WGS sequence"/>
</dbReference>
<protein>
    <submittedName>
        <fullName evidence="1 2">Methyltransferase</fullName>
    </submittedName>
</protein>
<comment type="caution">
    <text evidence="1">The sequence shown here is derived from an EMBL/GenBank/DDBJ whole genome shotgun (WGS) entry which is preliminary data.</text>
</comment>
<reference evidence="2 4" key="2">
    <citation type="submission" date="2020-12" db="EMBL/GenBank/DDBJ databases">
        <title>Draft genome sequence of Halomonas pacifica strain CARE-V15.</title>
        <authorList>
            <person name="Vignesh N."/>
            <person name="Thabitha A."/>
            <person name="Saravanan R."/>
            <person name="Manigandan V."/>
        </authorList>
    </citation>
    <scope>NUCLEOTIDE SEQUENCE [LARGE SCALE GENOMIC DNA]</scope>
    <source>
        <strain evidence="2 4">CARE-V15</strain>
    </source>
</reference>
<dbReference type="Proteomes" id="UP000651738">
    <property type="component" value="Unassembled WGS sequence"/>
</dbReference>
<proteinExistence type="predicted"/>
<dbReference type="InterPro" id="IPR029063">
    <property type="entry name" value="SAM-dependent_MTases_sf"/>
</dbReference>
<dbReference type="GO" id="GO:0008168">
    <property type="term" value="F:methyltransferase activity"/>
    <property type="evidence" value="ECO:0007669"/>
    <property type="project" value="UniProtKB-KW"/>
</dbReference>
<dbReference type="RefSeq" id="WP_146803911.1">
    <property type="nucleotide sequence ID" value="NZ_BJUK01000040.1"/>
</dbReference>
<sequence>MTPSLSLPAVPPPVSPDSCPLCGDRRAAHFHRDARRDYYRCPRCTLVHVPAAQRLAPAAERAVYDQHENSPEDPGYRRFLGRLFVPLKARLAPGAEGLDFGAGPGPTLSLMFAEAGHPMAIYDPFYAPYPEALERRYDFITATEVVEHLFAPGEELARLASRLSPGGWLGLMTKRVTSKEAFAGWHYILDPTHVCFFGEATFHWLATRLGMTVEFPAADVVLLQKPHREA</sequence>
<gene>
    <name evidence="1" type="ORF">HPA02_28430</name>
    <name evidence="2" type="ORF">I7V36_07830</name>
</gene>
<keyword evidence="1" id="KW-0808">Transferase</keyword>
<dbReference type="AlphaFoldDB" id="A0A510XGN8"/>
<organism evidence="1 3">
    <name type="scientific">Bisbaumannia pacifica</name>
    <dbReference type="NCBI Taxonomy" id="77098"/>
    <lineage>
        <taxon>Bacteria</taxon>
        <taxon>Pseudomonadati</taxon>
        <taxon>Pseudomonadota</taxon>
        <taxon>Gammaproteobacteria</taxon>
        <taxon>Oceanospirillales</taxon>
        <taxon>Halomonadaceae</taxon>
        <taxon>Bisbaumannia</taxon>
    </lineage>
</organism>
<dbReference type="SUPFAM" id="SSF53335">
    <property type="entry name" value="S-adenosyl-L-methionine-dependent methyltransferases"/>
    <property type="match status" value="1"/>
</dbReference>
<evidence type="ECO:0000313" key="4">
    <source>
        <dbReference type="Proteomes" id="UP000651738"/>
    </source>
</evidence>
<dbReference type="OrthoDB" id="9791944at2"/>
<dbReference type="Pfam" id="PF13489">
    <property type="entry name" value="Methyltransf_23"/>
    <property type="match status" value="1"/>
</dbReference>
<reference evidence="1 3" key="1">
    <citation type="submission" date="2019-07" db="EMBL/GenBank/DDBJ databases">
        <title>Whole genome shotgun sequence of Halomonas pacifica NBRC 102220.</title>
        <authorList>
            <person name="Hosoyama A."/>
            <person name="Uohara A."/>
            <person name="Ohji S."/>
            <person name="Ichikawa N."/>
        </authorList>
    </citation>
    <scope>NUCLEOTIDE SEQUENCE [LARGE SCALE GENOMIC DNA]</scope>
    <source>
        <strain evidence="1 3">NBRC 102220</strain>
    </source>
</reference>
<accession>A0A510XGN8</accession>
<keyword evidence="1" id="KW-0489">Methyltransferase</keyword>
<evidence type="ECO:0000313" key="3">
    <source>
        <dbReference type="Proteomes" id="UP000321275"/>
    </source>
</evidence>
<keyword evidence="3" id="KW-1185">Reference proteome</keyword>
<evidence type="ECO:0000313" key="1">
    <source>
        <dbReference type="EMBL" id="GEK48560.1"/>
    </source>
</evidence>
<evidence type="ECO:0000313" key="2">
    <source>
        <dbReference type="EMBL" id="MBH8580004.1"/>
    </source>
</evidence>
<dbReference type="EMBL" id="JAEDAF010000006">
    <property type="protein sequence ID" value="MBH8580004.1"/>
    <property type="molecule type" value="Genomic_DNA"/>
</dbReference>
<dbReference type="GO" id="GO:0032259">
    <property type="term" value="P:methylation"/>
    <property type="evidence" value="ECO:0007669"/>
    <property type="project" value="UniProtKB-KW"/>
</dbReference>
<name>A0A510XGN8_9GAMM</name>